<dbReference type="PANTHER" id="PTHR10146">
    <property type="entry name" value="PROLINE SYNTHETASE CO-TRANSCRIBED BACTERIAL HOMOLOG PROTEIN"/>
    <property type="match status" value="1"/>
</dbReference>
<evidence type="ECO:0000259" key="3">
    <source>
        <dbReference type="Pfam" id="PF01168"/>
    </source>
</evidence>
<name>A0A0P8CMF1_9EURY</name>
<dbReference type="SUPFAM" id="SSF51419">
    <property type="entry name" value="PLP-binding barrel"/>
    <property type="match status" value="1"/>
</dbReference>
<evidence type="ECO:0000256" key="2">
    <source>
        <dbReference type="HAMAP-Rule" id="MF_02087"/>
    </source>
</evidence>
<comment type="caution">
    <text evidence="4">The sequence shown here is derived from an EMBL/GenBank/DDBJ whole genome shotgun (WGS) entry which is preliminary data.</text>
</comment>
<dbReference type="HAMAP" id="MF_02087">
    <property type="entry name" value="PLP_homeostasis"/>
    <property type="match status" value="1"/>
</dbReference>
<dbReference type="PIRSF" id="PIRSF004848">
    <property type="entry name" value="YBL036c_PLPDEIII"/>
    <property type="match status" value="1"/>
</dbReference>
<comment type="function">
    <text evidence="2">Pyridoxal 5'-phosphate (PLP)-binding protein, which is involved in PLP homeostasis.</text>
</comment>
<organism evidence="4 5">
    <name type="scientific">Candidatus Methanoperedens nitratireducens</name>
    <dbReference type="NCBI Taxonomy" id="1392998"/>
    <lineage>
        <taxon>Archaea</taxon>
        <taxon>Methanobacteriati</taxon>
        <taxon>Methanobacteriota</taxon>
        <taxon>Stenosarchaea group</taxon>
        <taxon>Methanomicrobia</taxon>
        <taxon>Methanosarcinales</taxon>
        <taxon>ANME-2 cluster</taxon>
        <taxon>Candidatus Methanoperedentaceae</taxon>
        <taxon>Candidatus Methanoperedens</taxon>
    </lineage>
</organism>
<feature type="modified residue" description="N6-(pyridoxal phosphate)lysine" evidence="2">
    <location>
        <position position="28"/>
    </location>
</feature>
<evidence type="ECO:0000256" key="1">
    <source>
        <dbReference type="ARBA" id="ARBA00022898"/>
    </source>
</evidence>
<dbReference type="Proteomes" id="UP000050360">
    <property type="component" value="Unassembled WGS sequence"/>
</dbReference>
<dbReference type="AlphaFoldDB" id="A0A0P8CMF1"/>
<dbReference type="PANTHER" id="PTHR10146:SF14">
    <property type="entry name" value="PYRIDOXAL PHOSPHATE HOMEOSTASIS PROTEIN"/>
    <property type="match status" value="1"/>
</dbReference>
<dbReference type="Gene3D" id="3.20.20.10">
    <property type="entry name" value="Alanine racemase"/>
    <property type="match status" value="1"/>
</dbReference>
<proteinExistence type="inferred from homology"/>
<evidence type="ECO:0000313" key="4">
    <source>
        <dbReference type="EMBL" id="KPQ44599.1"/>
    </source>
</evidence>
<protein>
    <recommendedName>
        <fullName evidence="2">Pyridoxal phosphate homeostasis protein</fullName>
        <shortName evidence="2">PLP homeostasis protein</shortName>
    </recommendedName>
</protein>
<keyword evidence="1 2" id="KW-0663">Pyridoxal phosphate</keyword>
<dbReference type="InterPro" id="IPR029066">
    <property type="entry name" value="PLP-binding_barrel"/>
</dbReference>
<dbReference type="EMBL" id="LKCM01000070">
    <property type="protein sequence ID" value="KPQ44599.1"/>
    <property type="molecule type" value="Genomic_DNA"/>
</dbReference>
<dbReference type="NCBIfam" id="TIGR00044">
    <property type="entry name" value="YggS family pyridoxal phosphate-dependent enzyme"/>
    <property type="match status" value="1"/>
</dbReference>
<comment type="similarity">
    <text evidence="2">Belongs to the pyridoxal phosphate-binding protein YggS/PROSC family.</text>
</comment>
<dbReference type="InterPro" id="IPR011078">
    <property type="entry name" value="PyrdxlP_homeostasis"/>
</dbReference>
<reference evidence="4 5" key="1">
    <citation type="submission" date="2015-09" db="EMBL/GenBank/DDBJ databases">
        <title>A metagenomics-based metabolic model of nitrate-dependent anaerobic oxidation of methane by Methanoperedens-like archaea.</title>
        <authorList>
            <person name="Arshad A."/>
            <person name="Speth D.R."/>
            <person name="De Graaf R.M."/>
            <person name="Op Den Camp H.J."/>
            <person name="Jetten M.S."/>
            <person name="Welte C.U."/>
        </authorList>
    </citation>
    <scope>NUCLEOTIDE SEQUENCE [LARGE SCALE GENOMIC DNA]</scope>
</reference>
<feature type="domain" description="Alanine racemase N-terminal" evidence="3">
    <location>
        <begin position="2"/>
        <end position="207"/>
    </location>
</feature>
<dbReference type="PATRIC" id="fig|1719120.3.peg.891"/>
<dbReference type="GO" id="GO:0030170">
    <property type="term" value="F:pyridoxal phosphate binding"/>
    <property type="evidence" value="ECO:0007669"/>
    <property type="project" value="UniProtKB-UniRule"/>
</dbReference>
<dbReference type="CDD" id="cd00635">
    <property type="entry name" value="PLPDE_III_YBL036c_like"/>
    <property type="match status" value="1"/>
</dbReference>
<dbReference type="InterPro" id="IPR001608">
    <property type="entry name" value="Ala_racemase_N"/>
</dbReference>
<sequence>MNKIQNNINNIKKIISSNRDISILAVTKTRTLDEINSAINAGIIHIGENYVEEAYEKYPYVTCANVKKHFIGHLQSNKARRAVEIFDVIQTVDSIKLLEKIDSCGKKIDVMFQVNTSPDSNYHGIYFEEFDDFYKNVLELQLQNVNITGLMTIASKNDPRTCFKRLFNIKQRTRLGVLSMGMSHDYEIAIEEGATMIRLGTKIFGYRKTWRI</sequence>
<dbReference type="Pfam" id="PF01168">
    <property type="entry name" value="Ala_racemase_N"/>
    <property type="match status" value="1"/>
</dbReference>
<gene>
    <name evidence="4" type="ORF">MPEBLZ_00826</name>
</gene>
<accession>A0A0P8CMF1</accession>
<evidence type="ECO:0000313" key="5">
    <source>
        <dbReference type="Proteomes" id="UP000050360"/>
    </source>
</evidence>